<dbReference type="PANTHER" id="PTHR35339:SF4">
    <property type="entry name" value="LINALOOL DEHYDRATASE_ISOMERASE DOMAIN-CONTAINING PROTEIN"/>
    <property type="match status" value="1"/>
</dbReference>
<dbReference type="PANTHER" id="PTHR35339">
    <property type="entry name" value="LINALOOL DEHYDRATASE_ISOMERASE DOMAIN-CONTAINING PROTEIN"/>
    <property type="match status" value="1"/>
</dbReference>
<accession>A0AAD5UVP8</accession>
<dbReference type="InterPro" id="IPR016624">
    <property type="entry name" value="UCP014753"/>
</dbReference>
<dbReference type="InterPro" id="IPR049349">
    <property type="entry name" value="DUF2264_N"/>
</dbReference>
<evidence type="ECO:0000313" key="3">
    <source>
        <dbReference type="EMBL" id="KAJ3477928.1"/>
    </source>
</evidence>
<reference evidence="3" key="1">
    <citation type="submission" date="2022-07" db="EMBL/GenBank/DDBJ databases">
        <title>Genome Sequence of Physisporinus lineatus.</title>
        <authorList>
            <person name="Buettner E."/>
        </authorList>
    </citation>
    <scope>NUCLEOTIDE SEQUENCE</scope>
    <source>
        <strain evidence="3">VT162</strain>
    </source>
</reference>
<gene>
    <name evidence="3" type="ORF">NLI96_g10128</name>
</gene>
<keyword evidence="4" id="KW-1185">Reference proteome</keyword>
<proteinExistence type="predicted"/>
<comment type="caution">
    <text evidence="3">The sequence shown here is derived from an EMBL/GenBank/DDBJ whole genome shotgun (WGS) entry which is preliminary data.</text>
</comment>
<name>A0AAD5UVP8_9APHY</name>
<dbReference type="EMBL" id="JANAWD010000553">
    <property type="protein sequence ID" value="KAJ3477928.1"/>
    <property type="molecule type" value="Genomic_DNA"/>
</dbReference>
<feature type="domain" description="DUF2264" evidence="2">
    <location>
        <begin position="17"/>
        <end position="356"/>
    </location>
</feature>
<evidence type="ECO:0000313" key="4">
    <source>
        <dbReference type="Proteomes" id="UP001212997"/>
    </source>
</evidence>
<evidence type="ECO:0000256" key="1">
    <source>
        <dbReference type="SAM" id="MobiDB-lite"/>
    </source>
</evidence>
<dbReference type="Pfam" id="PF10022">
    <property type="entry name" value="DUF2264"/>
    <property type="match status" value="1"/>
</dbReference>
<protein>
    <recommendedName>
        <fullName evidence="2">DUF2264 domain-containing protein</fullName>
    </recommendedName>
</protein>
<dbReference type="Proteomes" id="UP001212997">
    <property type="component" value="Unassembled WGS sequence"/>
</dbReference>
<feature type="region of interest" description="Disordered" evidence="1">
    <location>
        <begin position="74"/>
        <end position="109"/>
    </location>
</feature>
<feature type="compositionally biased region" description="Low complexity" evidence="1">
    <location>
        <begin position="76"/>
        <end position="91"/>
    </location>
</feature>
<sequence>MSDFAHRTPFSSNRLETKSDLQEFLIGLLDPLERHTSPGCARIHVGFTGTHYDETAAQLEGFSRPIWGLASLLHGSHTTSHPQSSNTSSPSDQEQQKETPVYPGASRWVEGLKNGTNPRHVEFWGEMRDKDQRMVECSAIGFLLAVAKEDVWDKLGEEGQRDLENWLGGMNDKEMPNTNWLWFRVFANLGLSKVNSPRYDGQRMKADLDHLDTFYIGDGWSRDGPEGIVQLDYYSSSFAIQFAQLVYSKLAQKEDPKRCEEYRNRARQFALDFVHYFDTEGRAIPFGRSLTYRFAMSSFWGAVAFADLNLPAPLTWGVVKGLQLRNIRYWARQPGAYNSDGTLTIGFCYPNQSMTECSYPVKNSAAKYGKYAYSSAFGYSVAVGNGTLEEIGGDNTLALSDDGGETWKCRRETKEARFGGPEDSQWLRSMWYPWKDVEVETWLIPPTSEAPHWHLRIHRIKTGRALVSAEGGWAIYGQREDDRALEAATGEAYGTYETAEEARATSKAGVSGIADLGVRVADSNSNANTSTISASTSTRTRNGVRVQRKGRALRSDANTNLIVPRAVLPTLVGEHEANEGKSEWLVSGVFGVPAVGDEQGARKGWEGEWVKRPVIPEEVAVLINE</sequence>
<organism evidence="3 4">
    <name type="scientific">Meripilus lineatus</name>
    <dbReference type="NCBI Taxonomy" id="2056292"/>
    <lineage>
        <taxon>Eukaryota</taxon>
        <taxon>Fungi</taxon>
        <taxon>Dikarya</taxon>
        <taxon>Basidiomycota</taxon>
        <taxon>Agaricomycotina</taxon>
        <taxon>Agaricomycetes</taxon>
        <taxon>Polyporales</taxon>
        <taxon>Meripilaceae</taxon>
        <taxon>Meripilus</taxon>
    </lineage>
</organism>
<dbReference type="AlphaFoldDB" id="A0AAD5UVP8"/>
<dbReference type="PIRSF" id="PIRSF014753">
    <property type="entry name" value="UCP014753"/>
    <property type="match status" value="1"/>
</dbReference>
<evidence type="ECO:0000259" key="2">
    <source>
        <dbReference type="Pfam" id="PF10022"/>
    </source>
</evidence>